<keyword evidence="6" id="KW-0808">Transferase</keyword>
<protein>
    <recommendedName>
        <fullName evidence="4">4-alpha-glucanotransferase</fullName>
        <ecNumber evidence="3">2.4.1.25</ecNumber>
    </recommendedName>
    <alternativeName>
        <fullName evidence="8">Amylomaltase</fullName>
    </alternativeName>
    <alternativeName>
        <fullName evidence="9">Disproportionating enzyme</fullName>
    </alternativeName>
</protein>
<organism evidence="10 11">
    <name type="scientific">Candidatus Gottesmanbacteria bacterium RIFCSPHIGHO2_01_FULL_42_12</name>
    <dbReference type="NCBI Taxonomy" id="1798377"/>
    <lineage>
        <taxon>Bacteria</taxon>
        <taxon>Candidatus Gottesmaniibacteriota</taxon>
    </lineage>
</organism>
<evidence type="ECO:0000256" key="5">
    <source>
        <dbReference type="ARBA" id="ARBA00022676"/>
    </source>
</evidence>
<dbReference type="GO" id="GO:0004134">
    <property type="term" value="F:4-alpha-glucanotransferase activity"/>
    <property type="evidence" value="ECO:0007669"/>
    <property type="project" value="UniProtKB-EC"/>
</dbReference>
<dbReference type="PANTHER" id="PTHR32438">
    <property type="entry name" value="4-ALPHA-GLUCANOTRANSFERASE DPE1, CHLOROPLASTIC/AMYLOPLASTIC"/>
    <property type="match status" value="1"/>
</dbReference>
<comment type="catalytic activity">
    <reaction evidence="1">
        <text>Transfers a segment of a (1-&gt;4)-alpha-D-glucan to a new position in an acceptor, which may be glucose or a (1-&gt;4)-alpha-D-glucan.</text>
        <dbReference type="EC" id="2.4.1.25"/>
    </reaction>
</comment>
<gene>
    <name evidence="10" type="ORF">A2872_02210</name>
</gene>
<dbReference type="PANTHER" id="PTHR32438:SF5">
    <property type="entry name" value="4-ALPHA-GLUCANOTRANSFERASE DPE1, CHLOROPLASTIC_AMYLOPLASTIC"/>
    <property type="match status" value="1"/>
</dbReference>
<comment type="similarity">
    <text evidence="2">Belongs to the disproportionating enzyme family.</text>
</comment>
<evidence type="ECO:0000313" key="11">
    <source>
        <dbReference type="Proteomes" id="UP000178681"/>
    </source>
</evidence>
<dbReference type="EC" id="2.4.1.25" evidence="3"/>
<dbReference type="InterPro" id="IPR003385">
    <property type="entry name" value="Glyco_hydro_77"/>
</dbReference>
<dbReference type="InterPro" id="IPR017853">
    <property type="entry name" value="GH"/>
</dbReference>
<keyword evidence="7" id="KW-0119">Carbohydrate metabolism</keyword>
<comment type="caution">
    <text evidence="10">The sequence shown here is derived from an EMBL/GenBank/DDBJ whole genome shotgun (WGS) entry which is preliminary data.</text>
</comment>
<dbReference type="AlphaFoldDB" id="A0A1F5Z626"/>
<dbReference type="STRING" id="1798377.A2872_02210"/>
<evidence type="ECO:0000256" key="3">
    <source>
        <dbReference type="ARBA" id="ARBA00012560"/>
    </source>
</evidence>
<dbReference type="Pfam" id="PF02446">
    <property type="entry name" value="Glyco_hydro_77"/>
    <property type="match status" value="2"/>
</dbReference>
<proteinExistence type="inferred from homology"/>
<reference evidence="10 11" key="1">
    <citation type="journal article" date="2016" name="Nat. Commun.">
        <title>Thousands of microbial genomes shed light on interconnected biogeochemical processes in an aquifer system.</title>
        <authorList>
            <person name="Anantharaman K."/>
            <person name="Brown C.T."/>
            <person name="Hug L.A."/>
            <person name="Sharon I."/>
            <person name="Castelle C.J."/>
            <person name="Probst A.J."/>
            <person name="Thomas B.C."/>
            <person name="Singh A."/>
            <person name="Wilkins M.J."/>
            <person name="Karaoz U."/>
            <person name="Brodie E.L."/>
            <person name="Williams K.H."/>
            <person name="Hubbard S.S."/>
            <person name="Banfield J.F."/>
        </authorList>
    </citation>
    <scope>NUCLEOTIDE SEQUENCE [LARGE SCALE GENOMIC DNA]</scope>
</reference>
<dbReference type="CDD" id="cd00551">
    <property type="entry name" value="AmyAc_family"/>
    <property type="match status" value="1"/>
</dbReference>
<evidence type="ECO:0000256" key="2">
    <source>
        <dbReference type="ARBA" id="ARBA00005684"/>
    </source>
</evidence>
<keyword evidence="5" id="KW-0328">Glycosyltransferase</keyword>
<dbReference type="SUPFAM" id="SSF51445">
    <property type="entry name" value="(Trans)glycosidases"/>
    <property type="match status" value="1"/>
</dbReference>
<dbReference type="EMBL" id="MFJG01000002">
    <property type="protein sequence ID" value="OGG07754.1"/>
    <property type="molecule type" value="Genomic_DNA"/>
</dbReference>
<dbReference type="Proteomes" id="UP000178681">
    <property type="component" value="Unassembled WGS sequence"/>
</dbReference>
<evidence type="ECO:0000313" key="10">
    <source>
        <dbReference type="EMBL" id="OGG07754.1"/>
    </source>
</evidence>
<evidence type="ECO:0000256" key="9">
    <source>
        <dbReference type="ARBA" id="ARBA00031501"/>
    </source>
</evidence>
<evidence type="ECO:0000256" key="7">
    <source>
        <dbReference type="ARBA" id="ARBA00023277"/>
    </source>
</evidence>
<sequence length="312" mass="35821">METGVLLPVASLPDGTFKTGYAFVDFLRKNNFHYWQILPLNPRDDYGSPYNSPNSLSIDRGYGTKKEWLTLKKYANAKGIKIIGDVPYFITPQEKKDLFIKGLYAGAPPDAYSKKGQYWGLPVFDWHDRFDQNMTHLLKRLKLATELYDVIRLDHFRGYCALWAVPKPYKSGRRGHWLKVPGDKIMKKIREKFPKTTFIAENLGVITPNVEILRRKYQLLGSKVLIWHRNSLVKKDEVLYSSVHDSNTLLGHTKKVAHVKKLIAEGKRTKAAIFIFAMQDILGLGSSARLNKPGKKSGNWKWRLTNDDLRVG</sequence>
<accession>A0A1F5Z626</accession>
<evidence type="ECO:0000256" key="8">
    <source>
        <dbReference type="ARBA" id="ARBA00031423"/>
    </source>
</evidence>
<dbReference type="Gene3D" id="3.20.20.80">
    <property type="entry name" value="Glycosidases"/>
    <property type="match status" value="2"/>
</dbReference>
<dbReference type="GO" id="GO:0005975">
    <property type="term" value="P:carbohydrate metabolic process"/>
    <property type="evidence" value="ECO:0007669"/>
    <property type="project" value="InterPro"/>
</dbReference>
<evidence type="ECO:0000256" key="1">
    <source>
        <dbReference type="ARBA" id="ARBA00000439"/>
    </source>
</evidence>
<evidence type="ECO:0000256" key="4">
    <source>
        <dbReference type="ARBA" id="ARBA00020295"/>
    </source>
</evidence>
<name>A0A1F5Z626_9BACT</name>
<evidence type="ECO:0000256" key="6">
    <source>
        <dbReference type="ARBA" id="ARBA00022679"/>
    </source>
</evidence>